<comment type="caution">
    <text evidence="6">The sequence shown here is derived from an EMBL/GenBank/DDBJ whole genome shotgun (WGS) entry which is preliminary data.</text>
</comment>
<dbReference type="Pfam" id="PF00027">
    <property type="entry name" value="cNMP_binding"/>
    <property type="match status" value="1"/>
</dbReference>
<protein>
    <submittedName>
        <fullName evidence="6">Crp/Fnr family transcriptional regulator</fullName>
    </submittedName>
</protein>
<dbReference type="Gene3D" id="1.10.10.10">
    <property type="entry name" value="Winged helix-like DNA-binding domain superfamily/Winged helix DNA-binding domain"/>
    <property type="match status" value="1"/>
</dbReference>
<dbReference type="InterPro" id="IPR036390">
    <property type="entry name" value="WH_DNA-bd_sf"/>
</dbReference>
<dbReference type="InterPro" id="IPR012318">
    <property type="entry name" value="HTH_CRP"/>
</dbReference>
<dbReference type="PROSITE" id="PS50042">
    <property type="entry name" value="CNMP_BINDING_3"/>
    <property type="match status" value="1"/>
</dbReference>
<feature type="domain" description="HTH crp-type" evidence="5">
    <location>
        <begin position="144"/>
        <end position="210"/>
    </location>
</feature>
<evidence type="ECO:0000259" key="4">
    <source>
        <dbReference type="PROSITE" id="PS50042"/>
    </source>
</evidence>
<dbReference type="PROSITE" id="PS51063">
    <property type="entry name" value="HTH_CRP_2"/>
    <property type="match status" value="1"/>
</dbReference>
<dbReference type="PANTHER" id="PTHR24567:SF26">
    <property type="entry name" value="REGULATORY PROTEIN YEIL"/>
    <property type="match status" value="1"/>
</dbReference>
<dbReference type="SUPFAM" id="SSF51206">
    <property type="entry name" value="cAMP-binding domain-like"/>
    <property type="match status" value="1"/>
</dbReference>
<evidence type="ECO:0000256" key="3">
    <source>
        <dbReference type="ARBA" id="ARBA00023163"/>
    </source>
</evidence>
<organism evidence="6 7">
    <name type="scientific">Aquimarina litoralis</name>
    <dbReference type="NCBI Taxonomy" id="584605"/>
    <lineage>
        <taxon>Bacteria</taxon>
        <taxon>Pseudomonadati</taxon>
        <taxon>Bacteroidota</taxon>
        <taxon>Flavobacteriia</taxon>
        <taxon>Flavobacteriales</taxon>
        <taxon>Flavobacteriaceae</taxon>
        <taxon>Aquimarina</taxon>
    </lineage>
</organism>
<sequence>MENINLSQCFPFIEKELEEQIMSFGHFKSIPKGEYVVRQGSYLNFLPIILDGLIKMYAEEDEVEFLLYYIHPNHCCILSFNHLFSQEAVRFSAKTEEDTTVLCIPINKVKEWFVQYPSFTQIILKDFQRNYEDLLHTTKQVVCYKIEERLINYLNEKAKFQNCNMILMSHKEIAADLGTSREVVSRITKKLQAQNILVQHKRHIELTKGIYCQN</sequence>
<keyword evidence="3" id="KW-0804">Transcription</keyword>
<evidence type="ECO:0000256" key="2">
    <source>
        <dbReference type="ARBA" id="ARBA00023125"/>
    </source>
</evidence>
<dbReference type="InterPro" id="IPR050397">
    <property type="entry name" value="Env_Response_Regulators"/>
</dbReference>
<proteinExistence type="predicted"/>
<dbReference type="InterPro" id="IPR018490">
    <property type="entry name" value="cNMP-bd_dom_sf"/>
</dbReference>
<keyword evidence="1" id="KW-0805">Transcription regulation</keyword>
<evidence type="ECO:0000259" key="5">
    <source>
        <dbReference type="PROSITE" id="PS51063"/>
    </source>
</evidence>
<dbReference type="SMART" id="SM00419">
    <property type="entry name" value="HTH_CRP"/>
    <property type="match status" value="1"/>
</dbReference>
<dbReference type="Pfam" id="PF13545">
    <property type="entry name" value="HTH_Crp_2"/>
    <property type="match status" value="1"/>
</dbReference>
<gene>
    <name evidence="6" type="ORF">GCM10009430_35700</name>
</gene>
<dbReference type="InterPro" id="IPR000595">
    <property type="entry name" value="cNMP-bd_dom"/>
</dbReference>
<accession>A0ABP3U950</accession>
<dbReference type="EMBL" id="BAAAGE010000003">
    <property type="protein sequence ID" value="GAA0727534.1"/>
    <property type="molecule type" value="Genomic_DNA"/>
</dbReference>
<dbReference type="SUPFAM" id="SSF46785">
    <property type="entry name" value="Winged helix' DNA-binding domain"/>
    <property type="match status" value="1"/>
</dbReference>
<dbReference type="CDD" id="cd00092">
    <property type="entry name" value="HTH_CRP"/>
    <property type="match status" value="1"/>
</dbReference>
<dbReference type="PANTHER" id="PTHR24567">
    <property type="entry name" value="CRP FAMILY TRANSCRIPTIONAL REGULATORY PROTEIN"/>
    <property type="match status" value="1"/>
</dbReference>
<keyword evidence="7" id="KW-1185">Reference proteome</keyword>
<dbReference type="Gene3D" id="2.60.120.10">
    <property type="entry name" value="Jelly Rolls"/>
    <property type="match status" value="1"/>
</dbReference>
<reference evidence="7" key="1">
    <citation type="journal article" date="2019" name="Int. J. Syst. Evol. Microbiol.">
        <title>The Global Catalogue of Microorganisms (GCM) 10K type strain sequencing project: providing services to taxonomists for standard genome sequencing and annotation.</title>
        <authorList>
            <consortium name="The Broad Institute Genomics Platform"/>
            <consortium name="The Broad Institute Genome Sequencing Center for Infectious Disease"/>
            <person name="Wu L."/>
            <person name="Ma J."/>
        </authorList>
    </citation>
    <scope>NUCLEOTIDE SEQUENCE [LARGE SCALE GENOMIC DNA]</scope>
    <source>
        <strain evidence="7">JCM 15974</strain>
    </source>
</reference>
<dbReference type="RefSeq" id="WP_299607034.1">
    <property type="nucleotide sequence ID" value="NZ_BAAAGE010000003.1"/>
</dbReference>
<evidence type="ECO:0000313" key="7">
    <source>
        <dbReference type="Proteomes" id="UP001501758"/>
    </source>
</evidence>
<evidence type="ECO:0000256" key="1">
    <source>
        <dbReference type="ARBA" id="ARBA00023015"/>
    </source>
</evidence>
<dbReference type="InterPro" id="IPR014710">
    <property type="entry name" value="RmlC-like_jellyroll"/>
</dbReference>
<dbReference type="Proteomes" id="UP001501758">
    <property type="component" value="Unassembled WGS sequence"/>
</dbReference>
<evidence type="ECO:0000313" key="6">
    <source>
        <dbReference type="EMBL" id="GAA0727534.1"/>
    </source>
</evidence>
<name>A0ABP3U950_9FLAO</name>
<keyword evidence="2" id="KW-0238">DNA-binding</keyword>
<dbReference type="CDD" id="cd00038">
    <property type="entry name" value="CAP_ED"/>
    <property type="match status" value="1"/>
</dbReference>
<feature type="domain" description="Cyclic nucleotide-binding" evidence="4">
    <location>
        <begin position="9"/>
        <end position="123"/>
    </location>
</feature>
<dbReference type="InterPro" id="IPR036388">
    <property type="entry name" value="WH-like_DNA-bd_sf"/>
</dbReference>